<dbReference type="Pfam" id="PF00155">
    <property type="entry name" value="Aminotran_1_2"/>
    <property type="match status" value="1"/>
</dbReference>
<dbReference type="InterPro" id="IPR004839">
    <property type="entry name" value="Aminotransferase_I/II_large"/>
</dbReference>
<dbReference type="PANTHER" id="PTHR46383">
    <property type="entry name" value="ASPARTATE AMINOTRANSFERASE"/>
    <property type="match status" value="1"/>
</dbReference>
<keyword evidence="5" id="KW-0663">Pyridoxal phosphate</keyword>
<keyword evidence="8" id="KW-0614">Plasmid</keyword>
<keyword evidence="3 6" id="KW-0032">Aminotransferase</keyword>
<protein>
    <recommendedName>
        <fullName evidence="6">Aminotransferase</fullName>
        <ecNumber evidence="6">2.6.1.-</ecNumber>
    </recommendedName>
</protein>
<dbReference type="PROSITE" id="PS00105">
    <property type="entry name" value="AA_TRANSFER_CLASS_1"/>
    <property type="match status" value="1"/>
</dbReference>
<evidence type="ECO:0000256" key="6">
    <source>
        <dbReference type="RuleBase" id="RU000481"/>
    </source>
</evidence>
<evidence type="ECO:0000256" key="2">
    <source>
        <dbReference type="ARBA" id="ARBA00007441"/>
    </source>
</evidence>
<dbReference type="AlphaFoldDB" id="A0A4P7LRJ7"/>
<evidence type="ECO:0000313" key="8">
    <source>
        <dbReference type="EMBL" id="QBY56283.1"/>
    </source>
</evidence>
<evidence type="ECO:0000259" key="7">
    <source>
        <dbReference type="Pfam" id="PF00155"/>
    </source>
</evidence>
<evidence type="ECO:0000313" key="9">
    <source>
        <dbReference type="Proteomes" id="UP000295294"/>
    </source>
</evidence>
<name>A0A4P7LRJ7_9BURK</name>
<evidence type="ECO:0000256" key="5">
    <source>
        <dbReference type="ARBA" id="ARBA00022898"/>
    </source>
</evidence>
<dbReference type="OrthoDB" id="9803354at2"/>
<dbReference type="Proteomes" id="UP000295294">
    <property type="component" value="Plasmid unnamed4"/>
</dbReference>
<dbReference type="SUPFAM" id="SSF53383">
    <property type="entry name" value="PLP-dependent transferases"/>
    <property type="match status" value="1"/>
</dbReference>
<evidence type="ECO:0000256" key="1">
    <source>
        <dbReference type="ARBA" id="ARBA00001933"/>
    </source>
</evidence>
<evidence type="ECO:0000256" key="4">
    <source>
        <dbReference type="ARBA" id="ARBA00022679"/>
    </source>
</evidence>
<organism evidence="8 9">
    <name type="scientific">Cupriavidus oxalaticus</name>
    <dbReference type="NCBI Taxonomy" id="96344"/>
    <lineage>
        <taxon>Bacteria</taxon>
        <taxon>Pseudomonadati</taxon>
        <taxon>Pseudomonadota</taxon>
        <taxon>Betaproteobacteria</taxon>
        <taxon>Burkholderiales</taxon>
        <taxon>Burkholderiaceae</taxon>
        <taxon>Cupriavidus</taxon>
    </lineage>
</organism>
<reference evidence="8 9" key="1">
    <citation type="submission" date="2019-03" db="EMBL/GenBank/DDBJ databases">
        <title>Efficiently degradation of phenoxyalkanoic acid herbicides by Cupriavidus oxalaticus strain X32.</title>
        <authorList>
            <person name="Sheng X."/>
        </authorList>
    </citation>
    <scope>NUCLEOTIDE SEQUENCE [LARGE SCALE GENOMIC DNA]</scope>
    <source>
        <strain evidence="8 9">X32</strain>
        <plasmid evidence="8 9">unnamed4</plasmid>
    </source>
</reference>
<dbReference type="InterPro" id="IPR015424">
    <property type="entry name" value="PyrdxlP-dep_Trfase"/>
</dbReference>
<dbReference type="FunFam" id="3.40.640.10:FF:000033">
    <property type="entry name" value="Aspartate aminotransferase"/>
    <property type="match status" value="1"/>
</dbReference>
<proteinExistence type="inferred from homology"/>
<dbReference type="RefSeq" id="WP_135707445.1">
    <property type="nucleotide sequence ID" value="NZ_CP038639.1"/>
</dbReference>
<dbReference type="InterPro" id="IPR050596">
    <property type="entry name" value="AspAT/PAT-like"/>
</dbReference>
<dbReference type="EMBL" id="CP038639">
    <property type="protein sequence ID" value="QBY56283.1"/>
    <property type="molecule type" value="Genomic_DNA"/>
</dbReference>
<dbReference type="GO" id="GO:0008483">
    <property type="term" value="F:transaminase activity"/>
    <property type="evidence" value="ECO:0007669"/>
    <property type="project" value="UniProtKB-KW"/>
</dbReference>
<dbReference type="Gene3D" id="3.40.640.10">
    <property type="entry name" value="Type I PLP-dependent aspartate aminotransferase-like (Major domain)"/>
    <property type="match status" value="1"/>
</dbReference>
<sequence>MTASRIETLTRSGIRRVMQLSAAAEARGEKVIHLEVGQPDFPTPAHIQDAAAKAVKEGKTGYTACAGIPELRVAVAERVSSRTGRKVSSNEVLITSGAVNAIYLALSSILESGDEVLVPDPAWPNYHSGVSLAEGKSIRYPLLAHEKYEPDFEALERLVTPRTRVIFVNTPGNPTGVSWSRKTMTSMAEFAERHGLYILSDEVYEDMVYEGRHVSMLEIAPIHRVLLVSGTSKSYAMTGWRIGWLIADAEIINAAAAFVEPTTSCAASPSQYAALEAVNGPQDSVDDMRRIYHDRMMRVQDRLQDAGILLAAPTGGMFAMLDISATEMTSDVFVERLLAEKGVAAAPGSTFGPSSERSIRISFATAIEDLQQGVDAIIDFVKDNSRK</sequence>
<dbReference type="GO" id="GO:0006520">
    <property type="term" value="P:amino acid metabolic process"/>
    <property type="evidence" value="ECO:0007669"/>
    <property type="project" value="InterPro"/>
</dbReference>
<dbReference type="InterPro" id="IPR015421">
    <property type="entry name" value="PyrdxlP-dep_Trfase_major"/>
</dbReference>
<dbReference type="EC" id="2.6.1.-" evidence="6"/>
<dbReference type="CDD" id="cd00609">
    <property type="entry name" value="AAT_like"/>
    <property type="match status" value="1"/>
</dbReference>
<dbReference type="GO" id="GO:0030170">
    <property type="term" value="F:pyridoxal phosphate binding"/>
    <property type="evidence" value="ECO:0007669"/>
    <property type="project" value="InterPro"/>
</dbReference>
<dbReference type="KEGG" id="cox:E0W60_35225"/>
<comment type="similarity">
    <text evidence="2 6">Belongs to the class-I pyridoxal-phosphate-dependent aminotransferase family.</text>
</comment>
<evidence type="ECO:0000256" key="3">
    <source>
        <dbReference type="ARBA" id="ARBA00022576"/>
    </source>
</evidence>
<dbReference type="InterPro" id="IPR015422">
    <property type="entry name" value="PyrdxlP-dep_Trfase_small"/>
</dbReference>
<keyword evidence="4 6" id="KW-0808">Transferase</keyword>
<accession>A0A4P7LRJ7</accession>
<geneLocation type="plasmid" evidence="8">
    <name>unnamed4</name>
</geneLocation>
<dbReference type="PANTHER" id="PTHR46383:SF3">
    <property type="entry name" value="ASPARTATE AMINOTRANSFERASE-RELATED"/>
    <property type="match status" value="1"/>
</dbReference>
<dbReference type="InterPro" id="IPR004838">
    <property type="entry name" value="NHTrfase_class1_PyrdxlP-BS"/>
</dbReference>
<gene>
    <name evidence="8" type="ORF">E0W60_35225</name>
</gene>
<dbReference type="Gene3D" id="3.90.1150.10">
    <property type="entry name" value="Aspartate Aminotransferase, domain 1"/>
    <property type="match status" value="1"/>
</dbReference>
<feature type="domain" description="Aminotransferase class I/classII large" evidence="7">
    <location>
        <begin position="30"/>
        <end position="377"/>
    </location>
</feature>
<comment type="cofactor">
    <cofactor evidence="1 6">
        <name>pyridoxal 5'-phosphate</name>
        <dbReference type="ChEBI" id="CHEBI:597326"/>
    </cofactor>
</comment>